<name>A0A2Z6QU22_9GLOM</name>
<sequence length="335" mass="39332">MKLQIACKRHISFVSLFIIFFFLMRFTQPTTTRDFIVMVSIYTLTLLIFYVVFPNSESKNKKENKRELKKELKKEKDKVFSLKLLTLNARGLCDMSKNTWLGFEIIRGCDLVGISETKISEKHIKTDKINPKSIYERYFGFNTRWNYSTSSSRSSGTAFIYNKTLDQYFESIEKDNDGRAIMIRFKINNTYLRIIQLYCKTNQRNIKSCTKVDKLKDLILEWVNKGIKENERIIVMGDQNAALNPSQDRKSKSKKKISTPESILIKKLVNEIKLIDIFGSQDNDKIEMTYRNISRLDYILLDEKLTSNLSDKRIIKSEELKLYTDHAALYLELSF</sequence>
<feature type="active site" description="Proton donor/acceptor" evidence="5">
    <location>
        <position position="238"/>
    </location>
</feature>
<dbReference type="Proteomes" id="UP000615446">
    <property type="component" value="Unassembled WGS sequence"/>
</dbReference>
<dbReference type="GO" id="GO:0005634">
    <property type="term" value="C:nucleus"/>
    <property type="evidence" value="ECO:0007669"/>
    <property type="project" value="TreeGrafter"/>
</dbReference>
<feature type="binding site" evidence="6">
    <location>
        <position position="240"/>
    </location>
    <ligand>
        <name>Mg(2+)</name>
        <dbReference type="ChEBI" id="CHEBI:18420"/>
        <label>1</label>
    </ligand>
</feature>
<feature type="coiled-coil region" evidence="8">
    <location>
        <begin position="55"/>
        <end position="85"/>
    </location>
</feature>
<evidence type="ECO:0000256" key="8">
    <source>
        <dbReference type="SAM" id="Coils"/>
    </source>
</evidence>
<reference evidence="11 13" key="1">
    <citation type="submission" date="2017-11" db="EMBL/GenBank/DDBJ databases">
        <title>The genome of Rhizophagus clarus HR1 reveals common genetic basis of auxotrophy among arbuscular mycorrhizal fungi.</title>
        <authorList>
            <person name="Kobayashi Y."/>
        </authorList>
    </citation>
    <scope>NUCLEOTIDE SEQUENCE [LARGE SCALE GENOMIC DNA]</scope>
    <source>
        <strain evidence="11 13">HR1</strain>
    </source>
</reference>
<dbReference type="InterPro" id="IPR036691">
    <property type="entry name" value="Endo/exonu/phosph_ase_sf"/>
</dbReference>
<dbReference type="PANTHER" id="PTHR22748:SF4">
    <property type="entry name" value="DNA-(APURINIC OR APYRIMIDINIC SITE) ENDONUCLEASE 2"/>
    <property type="match status" value="1"/>
</dbReference>
<dbReference type="STRING" id="94130.A0A2Z6QU22"/>
<evidence type="ECO:0000313" key="13">
    <source>
        <dbReference type="Proteomes" id="UP000247702"/>
    </source>
</evidence>
<keyword evidence="6" id="KW-0464">Manganese</keyword>
<keyword evidence="3" id="KW-0378">Hydrolase</keyword>
<dbReference type="Gene3D" id="3.60.10.10">
    <property type="entry name" value="Endonuclease/exonuclease/phosphatase"/>
    <property type="match status" value="1"/>
</dbReference>
<dbReference type="GO" id="GO:0006284">
    <property type="term" value="P:base-excision repair"/>
    <property type="evidence" value="ECO:0007669"/>
    <property type="project" value="TreeGrafter"/>
</dbReference>
<gene>
    <name evidence="12" type="ORF">RCL2_002655200</name>
    <name evidence="11" type="ORF">RclHR1_02220022</name>
</gene>
<evidence type="ECO:0000256" key="6">
    <source>
        <dbReference type="PIRSR" id="PIRSR604808-2"/>
    </source>
</evidence>
<dbReference type="PANTHER" id="PTHR22748">
    <property type="entry name" value="AP ENDONUCLEASE"/>
    <property type="match status" value="1"/>
</dbReference>
<dbReference type="GO" id="GO:0008081">
    <property type="term" value="F:phosphoric diester hydrolase activity"/>
    <property type="evidence" value="ECO:0007669"/>
    <property type="project" value="TreeGrafter"/>
</dbReference>
<evidence type="ECO:0000256" key="3">
    <source>
        <dbReference type="ARBA" id="ARBA00022801"/>
    </source>
</evidence>
<keyword evidence="9" id="KW-0472">Membrane</keyword>
<dbReference type="GO" id="GO:0008311">
    <property type="term" value="F:double-stranded DNA 3'-5' DNA exonuclease activity"/>
    <property type="evidence" value="ECO:0007669"/>
    <property type="project" value="TreeGrafter"/>
</dbReference>
<evidence type="ECO:0000256" key="5">
    <source>
        <dbReference type="PIRSR" id="PIRSR604808-1"/>
    </source>
</evidence>
<keyword evidence="9" id="KW-1133">Transmembrane helix</keyword>
<accession>A0A2Z6QU22</accession>
<evidence type="ECO:0000313" key="11">
    <source>
        <dbReference type="EMBL" id="GBB93727.1"/>
    </source>
</evidence>
<feature type="active site" evidence="5">
    <location>
        <position position="198"/>
    </location>
</feature>
<feature type="active site" description="Proton acceptor" evidence="5">
    <location>
        <position position="326"/>
    </location>
</feature>
<dbReference type="Pfam" id="PF03372">
    <property type="entry name" value="Exo_endo_phos"/>
    <property type="match status" value="1"/>
</dbReference>
<reference evidence="12" key="2">
    <citation type="submission" date="2019-10" db="EMBL/GenBank/DDBJ databases">
        <title>Conservation and host-specific expression of non-tandemly repeated heterogenous ribosome RNA gene in arbuscular mycorrhizal fungi.</title>
        <authorList>
            <person name="Maeda T."/>
            <person name="Kobayashi Y."/>
            <person name="Nakagawa T."/>
            <person name="Ezawa T."/>
            <person name="Yamaguchi K."/>
            <person name="Bino T."/>
            <person name="Nishimoto Y."/>
            <person name="Shigenobu S."/>
            <person name="Kawaguchi M."/>
        </authorList>
    </citation>
    <scope>NUCLEOTIDE SEQUENCE</scope>
    <source>
        <strain evidence="12">HR1</strain>
    </source>
</reference>
<feature type="site" description="Transition state stabilizer" evidence="7">
    <location>
        <position position="240"/>
    </location>
</feature>
<dbReference type="SUPFAM" id="SSF56219">
    <property type="entry name" value="DNase I-like"/>
    <property type="match status" value="1"/>
</dbReference>
<feature type="binding site" evidence="6">
    <location>
        <position position="88"/>
    </location>
    <ligand>
        <name>Mg(2+)</name>
        <dbReference type="ChEBI" id="CHEBI:18420"/>
        <label>1</label>
    </ligand>
</feature>
<feature type="domain" description="Endonuclease/exonuclease/phosphatase" evidence="10">
    <location>
        <begin position="104"/>
        <end position="305"/>
    </location>
</feature>
<feature type="binding site" evidence="6">
    <location>
        <position position="238"/>
    </location>
    <ligand>
        <name>Mg(2+)</name>
        <dbReference type="ChEBI" id="CHEBI:18420"/>
        <label>1</label>
    </ligand>
</feature>
<feature type="binding site" evidence="6">
    <location>
        <position position="326"/>
    </location>
    <ligand>
        <name>Mg(2+)</name>
        <dbReference type="ChEBI" id="CHEBI:18420"/>
        <label>1</label>
    </ligand>
</feature>
<dbReference type="AlphaFoldDB" id="A0A2Z6QU22"/>
<protein>
    <submittedName>
        <fullName evidence="12">Exodeoxyribonuclease III</fullName>
    </submittedName>
</protein>
<comment type="similarity">
    <text evidence="1">Belongs to the DNA repair enzymes AP/ExoA family.</text>
</comment>
<dbReference type="EMBL" id="BLAL01000285">
    <property type="protein sequence ID" value="GET00080.1"/>
    <property type="molecule type" value="Genomic_DNA"/>
</dbReference>
<evidence type="ECO:0000256" key="4">
    <source>
        <dbReference type="ARBA" id="ARBA00022842"/>
    </source>
</evidence>
<comment type="caution">
    <text evidence="11">The sequence shown here is derived from an EMBL/GenBank/DDBJ whole genome shotgun (WGS) entry which is preliminary data.</text>
</comment>
<keyword evidence="4 6" id="KW-0460">Magnesium</keyword>
<dbReference type="EMBL" id="BEXD01001358">
    <property type="protein sequence ID" value="GBB93727.1"/>
    <property type="molecule type" value="Genomic_DNA"/>
</dbReference>
<proteinExistence type="inferred from homology"/>
<organism evidence="11 13">
    <name type="scientific">Rhizophagus clarus</name>
    <dbReference type="NCBI Taxonomy" id="94130"/>
    <lineage>
        <taxon>Eukaryota</taxon>
        <taxon>Fungi</taxon>
        <taxon>Fungi incertae sedis</taxon>
        <taxon>Mucoromycota</taxon>
        <taxon>Glomeromycotina</taxon>
        <taxon>Glomeromycetes</taxon>
        <taxon>Glomerales</taxon>
        <taxon>Glomeraceae</taxon>
        <taxon>Rhizophagus</taxon>
    </lineage>
</organism>
<dbReference type="InterPro" id="IPR005135">
    <property type="entry name" value="Endo/exonuclease/phosphatase"/>
</dbReference>
<dbReference type="GO" id="GO:0003906">
    <property type="term" value="F:DNA-(apurinic or apyrimidinic site) endonuclease activity"/>
    <property type="evidence" value="ECO:0007669"/>
    <property type="project" value="TreeGrafter"/>
</dbReference>
<dbReference type="GO" id="GO:0046872">
    <property type="term" value="F:metal ion binding"/>
    <property type="evidence" value="ECO:0007669"/>
    <property type="project" value="UniProtKB-KW"/>
</dbReference>
<dbReference type="Proteomes" id="UP000247702">
    <property type="component" value="Unassembled WGS sequence"/>
</dbReference>
<keyword evidence="2 6" id="KW-0479">Metal-binding</keyword>
<feature type="site" description="Important for catalytic activity" evidence="7">
    <location>
        <position position="297"/>
    </location>
</feature>
<evidence type="ECO:0000259" key="10">
    <source>
        <dbReference type="Pfam" id="PF03372"/>
    </source>
</evidence>
<keyword evidence="9" id="KW-0812">Transmembrane</keyword>
<dbReference type="InterPro" id="IPR004808">
    <property type="entry name" value="AP_endonuc_1"/>
</dbReference>
<feature type="site" description="Interaction with DNA substrate" evidence="7">
    <location>
        <position position="326"/>
    </location>
</feature>
<feature type="transmembrane region" description="Helical" evidence="9">
    <location>
        <begin position="35"/>
        <end position="53"/>
    </location>
</feature>
<dbReference type="OrthoDB" id="498125at2759"/>
<evidence type="ECO:0000256" key="2">
    <source>
        <dbReference type="ARBA" id="ARBA00022723"/>
    </source>
</evidence>
<keyword evidence="8" id="KW-0175">Coiled coil</keyword>
<evidence type="ECO:0000313" key="12">
    <source>
        <dbReference type="EMBL" id="GET00080.1"/>
    </source>
</evidence>
<evidence type="ECO:0000256" key="7">
    <source>
        <dbReference type="PIRSR" id="PIRSR604808-3"/>
    </source>
</evidence>
<feature type="binding site" evidence="6">
    <location>
        <position position="325"/>
    </location>
    <ligand>
        <name>Mg(2+)</name>
        <dbReference type="ChEBI" id="CHEBI:18420"/>
        <label>1</label>
    </ligand>
</feature>
<comment type="cofactor">
    <cofactor evidence="6">
        <name>Mg(2+)</name>
        <dbReference type="ChEBI" id="CHEBI:18420"/>
    </cofactor>
    <cofactor evidence="6">
        <name>Mn(2+)</name>
        <dbReference type="ChEBI" id="CHEBI:29035"/>
    </cofactor>
    <text evidence="6">Probably binds two magnesium or manganese ions per subunit.</text>
</comment>
<feature type="transmembrane region" description="Helical" evidence="9">
    <location>
        <begin position="12"/>
        <end position="29"/>
    </location>
</feature>
<evidence type="ECO:0000256" key="9">
    <source>
        <dbReference type="SAM" id="Phobius"/>
    </source>
</evidence>
<feature type="binding site" evidence="6">
    <location>
        <position position="116"/>
    </location>
    <ligand>
        <name>Mg(2+)</name>
        <dbReference type="ChEBI" id="CHEBI:18420"/>
        <label>1</label>
    </ligand>
</feature>
<evidence type="ECO:0000256" key="1">
    <source>
        <dbReference type="ARBA" id="ARBA00007092"/>
    </source>
</evidence>
<keyword evidence="13" id="KW-1185">Reference proteome</keyword>